<dbReference type="PANTHER" id="PTHR23517">
    <property type="entry name" value="RESISTANCE PROTEIN MDTM, PUTATIVE-RELATED-RELATED"/>
    <property type="match status" value="1"/>
</dbReference>
<evidence type="ECO:0000256" key="1">
    <source>
        <dbReference type="ARBA" id="ARBA00004651"/>
    </source>
</evidence>
<keyword evidence="2" id="KW-0813">Transport</keyword>
<keyword evidence="10" id="KW-1185">Reference proteome</keyword>
<comment type="subcellular location">
    <subcellularLocation>
        <location evidence="1">Cell membrane</location>
        <topology evidence="1">Multi-pass membrane protein</topology>
    </subcellularLocation>
</comment>
<evidence type="ECO:0000256" key="6">
    <source>
        <dbReference type="ARBA" id="ARBA00023136"/>
    </source>
</evidence>
<proteinExistence type="predicted"/>
<dbReference type="PROSITE" id="PS00216">
    <property type="entry name" value="SUGAR_TRANSPORT_1"/>
    <property type="match status" value="1"/>
</dbReference>
<feature type="transmembrane region" description="Helical" evidence="7">
    <location>
        <begin position="84"/>
        <end position="102"/>
    </location>
</feature>
<feature type="domain" description="Major facilitator superfamily (MFS) profile" evidence="8">
    <location>
        <begin position="16"/>
        <end position="406"/>
    </location>
</feature>
<organism evidence="9 10">
    <name type="scientific">Streptomyces hainanensis</name>
    <dbReference type="NCBI Taxonomy" id="402648"/>
    <lineage>
        <taxon>Bacteria</taxon>
        <taxon>Bacillati</taxon>
        <taxon>Actinomycetota</taxon>
        <taxon>Actinomycetes</taxon>
        <taxon>Kitasatosporales</taxon>
        <taxon>Streptomycetaceae</taxon>
        <taxon>Streptomyces</taxon>
    </lineage>
</organism>
<evidence type="ECO:0000256" key="2">
    <source>
        <dbReference type="ARBA" id="ARBA00022448"/>
    </source>
</evidence>
<evidence type="ECO:0000256" key="7">
    <source>
        <dbReference type="SAM" id="Phobius"/>
    </source>
</evidence>
<evidence type="ECO:0000256" key="3">
    <source>
        <dbReference type="ARBA" id="ARBA00022475"/>
    </source>
</evidence>
<dbReference type="PROSITE" id="PS50850">
    <property type="entry name" value="MFS"/>
    <property type="match status" value="1"/>
</dbReference>
<dbReference type="InterPro" id="IPR020846">
    <property type="entry name" value="MFS_dom"/>
</dbReference>
<dbReference type="EMBL" id="SMKI01000022">
    <property type="protein sequence ID" value="TDC79078.1"/>
    <property type="molecule type" value="Genomic_DNA"/>
</dbReference>
<name>A0A4R4TLY9_9ACTN</name>
<evidence type="ECO:0000256" key="4">
    <source>
        <dbReference type="ARBA" id="ARBA00022692"/>
    </source>
</evidence>
<reference evidence="9 10" key="1">
    <citation type="submission" date="2019-03" db="EMBL/GenBank/DDBJ databases">
        <title>Draft genome sequences of novel Actinobacteria.</title>
        <authorList>
            <person name="Sahin N."/>
            <person name="Ay H."/>
            <person name="Saygin H."/>
        </authorList>
    </citation>
    <scope>NUCLEOTIDE SEQUENCE [LARGE SCALE GENOMIC DNA]</scope>
    <source>
        <strain evidence="9 10">DSM 41900</strain>
    </source>
</reference>
<dbReference type="Proteomes" id="UP000295345">
    <property type="component" value="Unassembled WGS sequence"/>
</dbReference>
<feature type="transmembrane region" description="Helical" evidence="7">
    <location>
        <begin position="283"/>
        <end position="303"/>
    </location>
</feature>
<dbReference type="Gene3D" id="1.20.1250.20">
    <property type="entry name" value="MFS general substrate transporter like domains"/>
    <property type="match status" value="1"/>
</dbReference>
<feature type="transmembrane region" description="Helical" evidence="7">
    <location>
        <begin position="108"/>
        <end position="131"/>
    </location>
</feature>
<feature type="transmembrane region" description="Helical" evidence="7">
    <location>
        <begin position="345"/>
        <end position="371"/>
    </location>
</feature>
<feature type="transmembrane region" description="Helical" evidence="7">
    <location>
        <begin position="174"/>
        <end position="193"/>
    </location>
</feature>
<dbReference type="OrthoDB" id="3177957at2"/>
<dbReference type="Pfam" id="PF07690">
    <property type="entry name" value="MFS_1"/>
    <property type="match status" value="1"/>
</dbReference>
<evidence type="ECO:0000313" key="10">
    <source>
        <dbReference type="Proteomes" id="UP000295345"/>
    </source>
</evidence>
<evidence type="ECO:0000313" key="9">
    <source>
        <dbReference type="EMBL" id="TDC79078.1"/>
    </source>
</evidence>
<dbReference type="GO" id="GO:0005886">
    <property type="term" value="C:plasma membrane"/>
    <property type="evidence" value="ECO:0007669"/>
    <property type="project" value="UniProtKB-SubCell"/>
</dbReference>
<feature type="transmembrane region" description="Helical" evidence="7">
    <location>
        <begin position="256"/>
        <end position="276"/>
    </location>
</feature>
<dbReference type="InterPro" id="IPR011701">
    <property type="entry name" value="MFS"/>
</dbReference>
<gene>
    <name evidence="9" type="ORF">E1283_03480</name>
</gene>
<comment type="caution">
    <text evidence="9">The sequence shown here is derived from an EMBL/GenBank/DDBJ whole genome shotgun (WGS) entry which is preliminary data.</text>
</comment>
<evidence type="ECO:0000259" key="8">
    <source>
        <dbReference type="PROSITE" id="PS50850"/>
    </source>
</evidence>
<dbReference type="RefSeq" id="WP_132816360.1">
    <property type="nucleotide sequence ID" value="NZ_SMKI01000022.1"/>
</dbReference>
<keyword evidence="6 7" id="KW-0472">Membrane</keyword>
<dbReference type="InterPro" id="IPR005829">
    <property type="entry name" value="Sugar_transporter_CS"/>
</dbReference>
<dbReference type="InterPro" id="IPR050171">
    <property type="entry name" value="MFS_Transporters"/>
</dbReference>
<evidence type="ECO:0000256" key="5">
    <source>
        <dbReference type="ARBA" id="ARBA00022989"/>
    </source>
</evidence>
<feature type="transmembrane region" description="Helical" evidence="7">
    <location>
        <begin position="377"/>
        <end position="394"/>
    </location>
</feature>
<feature type="transmembrane region" description="Helical" evidence="7">
    <location>
        <begin position="309"/>
        <end position="333"/>
    </location>
</feature>
<keyword evidence="3" id="KW-1003">Cell membrane</keyword>
<accession>A0A4R4TLY9</accession>
<protein>
    <submittedName>
        <fullName evidence="9">MFS transporter</fullName>
    </submittedName>
</protein>
<keyword evidence="5 7" id="KW-1133">Transmembrane helix</keyword>
<feature type="transmembrane region" description="Helical" evidence="7">
    <location>
        <begin position="221"/>
        <end position="241"/>
    </location>
</feature>
<dbReference type="AlphaFoldDB" id="A0A4R4TLY9"/>
<dbReference type="SUPFAM" id="SSF103473">
    <property type="entry name" value="MFS general substrate transporter"/>
    <property type="match status" value="1"/>
</dbReference>
<sequence>MPDISRRPTARPGSGTAAFAAVAAIFVLFTAASSAPSPLYVVYQEAWGFSSATLTVVFAVYVLGMLGALLVVGALSDHVGRRPVVAGAIALEAVSLGLFLAADHVSVLLLARLLQGIATGAAMTTLGAALVDLDPPHAPGRAGALSSVIPLTGLAVGALGTGALVEYAPAPTRLVYGLLLGGMALSAVVLLFLPETSARRPGALRSLAPRLGVPHAIRPDLYTLLPILIASWALAGLYLSLGPSVAAGLLGLRSHLIGGLVVTLLCGTGAAAALLLRGRPTAGLLDSSAALLAGGTVVSLVGIETGTVALAAVGTVVAGVGFGGAGLACFGTLARLAAPAQRGELFAVVFVIAYLAFSLPAVIAGFAATSAGLRPTALAYGLTVVALGALALAAQRLRARQTARRAACPQAAV</sequence>
<feature type="transmembrane region" description="Helical" evidence="7">
    <location>
        <begin position="50"/>
        <end position="72"/>
    </location>
</feature>
<dbReference type="GO" id="GO:0022857">
    <property type="term" value="F:transmembrane transporter activity"/>
    <property type="evidence" value="ECO:0007669"/>
    <property type="project" value="InterPro"/>
</dbReference>
<keyword evidence="4 7" id="KW-0812">Transmembrane</keyword>
<feature type="transmembrane region" description="Helical" evidence="7">
    <location>
        <begin position="143"/>
        <end position="168"/>
    </location>
</feature>
<dbReference type="InterPro" id="IPR036259">
    <property type="entry name" value="MFS_trans_sf"/>
</dbReference>